<name>A0A7R7XIE6_9EURO</name>
<dbReference type="GeneID" id="64971905"/>
<dbReference type="Proteomes" id="UP000654913">
    <property type="component" value="Chromosome 3"/>
</dbReference>
<gene>
    <name evidence="2" type="ORF">APUU_30125A</name>
</gene>
<dbReference type="CDD" id="cd11616">
    <property type="entry name" value="SAF_DH_OX_like"/>
    <property type="match status" value="1"/>
</dbReference>
<dbReference type="GO" id="GO:0000166">
    <property type="term" value="F:nucleotide binding"/>
    <property type="evidence" value="ECO:0007669"/>
    <property type="project" value="InterPro"/>
</dbReference>
<accession>A0A7R7XIE6</accession>
<sequence>MTSLSTKLAERERAGKPIQVGIIGAGKFGSMFISQSFRTTGIHLAGIADLSKDRALAALKRTGYPTDKYDETCTMSVSNGIKSGKTVITTDSTALIATPEIDVVLEVTGSPAAGVRHALLCCEHKKHIVMVNVEADVLCGPLLARRAQEAGIIYSMAYGDQPALIAEMVDWARTAGFDVVCAGKGTKHLPQYHYSTPVTVWDNYGFTKEQLDSGDFNPQMFNSFLDGTKSALEMAAVANGCGLSPPSGGLMFPPCGVWDLPNSLKPKSDGGLLEKSGTVEVVSCMETDGRWVFNDLRWGVYVIIKAPGEYQKECFKQYGLKTDASGWYAAQYKPYHLIGLELGVSIATIMGRGEPTGQTKTWSGDVVATAKRDLEVGEKLDGEGGFTVYGKLMTAEDSMAIEGLPIGLAHGWMLKRSVKKDQALSWEDIEYTETAPAVSVRREMEAIFKNEFKAKANGVNGTH</sequence>
<dbReference type="PANTHER" id="PTHR37850:SF3">
    <property type="entry name" value="BLR7815 PROTEIN"/>
    <property type="match status" value="1"/>
</dbReference>
<dbReference type="AlphaFoldDB" id="A0A7R7XIE6"/>
<organism evidence="2 3">
    <name type="scientific">Aspergillus puulaauensis</name>
    <dbReference type="NCBI Taxonomy" id="1220207"/>
    <lineage>
        <taxon>Eukaryota</taxon>
        <taxon>Fungi</taxon>
        <taxon>Dikarya</taxon>
        <taxon>Ascomycota</taxon>
        <taxon>Pezizomycotina</taxon>
        <taxon>Eurotiomycetes</taxon>
        <taxon>Eurotiomycetidae</taxon>
        <taxon>Eurotiales</taxon>
        <taxon>Aspergillaceae</taxon>
        <taxon>Aspergillus</taxon>
    </lineage>
</organism>
<proteinExistence type="predicted"/>
<dbReference type="InterPro" id="IPR048423">
    <property type="entry name" value="DRL_cat"/>
</dbReference>
<dbReference type="Gene3D" id="3.40.50.720">
    <property type="entry name" value="NAD(P)-binding Rossmann-like Domain"/>
    <property type="match status" value="1"/>
</dbReference>
<reference evidence="2" key="2">
    <citation type="submission" date="2021-02" db="EMBL/GenBank/DDBJ databases">
        <title>Aspergillus puulaauensis MK2 genome sequence.</title>
        <authorList>
            <person name="Futagami T."/>
            <person name="Mori K."/>
            <person name="Kadooka C."/>
            <person name="Tanaka T."/>
        </authorList>
    </citation>
    <scope>NUCLEOTIDE SEQUENCE</scope>
    <source>
        <strain evidence="2">MK2</strain>
    </source>
</reference>
<keyword evidence="3" id="KW-1185">Reference proteome</keyword>
<dbReference type="Pfam" id="PF08666">
    <property type="entry name" value="SAF"/>
    <property type="match status" value="1"/>
</dbReference>
<dbReference type="KEGG" id="apuu:APUU_30125A"/>
<reference evidence="2" key="1">
    <citation type="submission" date="2021-01" db="EMBL/GenBank/DDBJ databases">
        <authorList>
            <consortium name="Aspergillus puulaauensis MK2 genome sequencing consortium"/>
            <person name="Kazuki M."/>
            <person name="Futagami T."/>
        </authorList>
    </citation>
    <scope>NUCLEOTIDE SEQUENCE</scope>
    <source>
        <strain evidence="2">MK2</strain>
    </source>
</reference>
<feature type="domain" description="SAF" evidence="1">
    <location>
        <begin position="365"/>
        <end position="430"/>
    </location>
</feature>
<evidence type="ECO:0000259" key="1">
    <source>
        <dbReference type="SMART" id="SM00858"/>
    </source>
</evidence>
<dbReference type="RefSeq" id="XP_041554094.1">
    <property type="nucleotide sequence ID" value="XM_041701183.1"/>
</dbReference>
<dbReference type="Pfam" id="PF21135">
    <property type="entry name" value="DRL_cat"/>
    <property type="match status" value="1"/>
</dbReference>
<dbReference type="OrthoDB" id="3447202at2759"/>
<dbReference type="EMBL" id="AP024445">
    <property type="protein sequence ID" value="BCS21900.1"/>
    <property type="molecule type" value="Genomic_DNA"/>
</dbReference>
<dbReference type="InterPro" id="IPR013974">
    <property type="entry name" value="SAF"/>
</dbReference>
<dbReference type="InterPro" id="IPR036291">
    <property type="entry name" value="NAD(P)-bd_dom_sf"/>
</dbReference>
<evidence type="ECO:0000313" key="3">
    <source>
        <dbReference type="Proteomes" id="UP000654913"/>
    </source>
</evidence>
<dbReference type="SUPFAM" id="SSF51735">
    <property type="entry name" value="NAD(P)-binding Rossmann-fold domains"/>
    <property type="match status" value="1"/>
</dbReference>
<evidence type="ECO:0000313" key="2">
    <source>
        <dbReference type="EMBL" id="BCS21900.1"/>
    </source>
</evidence>
<protein>
    <recommendedName>
        <fullName evidence="1">SAF domain-containing protein</fullName>
    </recommendedName>
</protein>
<dbReference type="PANTHER" id="PTHR37850">
    <property type="entry name" value="STRU PROTEIN"/>
    <property type="match status" value="1"/>
</dbReference>
<dbReference type="InterPro" id="IPR000683">
    <property type="entry name" value="Gfo/Idh/MocA-like_OxRdtase_N"/>
</dbReference>
<dbReference type="SMART" id="SM00858">
    <property type="entry name" value="SAF"/>
    <property type="match status" value="1"/>
</dbReference>
<dbReference type="Pfam" id="PF01408">
    <property type="entry name" value="GFO_IDH_MocA"/>
    <property type="match status" value="1"/>
</dbReference>